<dbReference type="SUPFAM" id="SSF55797">
    <property type="entry name" value="PR-1-like"/>
    <property type="match status" value="1"/>
</dbReference>
<dbReference type="Proteomes" id="UP001602119">
    <property type="component" value="Unassembled WGS sequence"/>
</dbReference>
<reference evidence="2 3" key="1">
    <citation type="submission" date="2024-10" db="EMBL/GenBank/DDBJ databases">
        <title>The Natural Products Discovery Center: Release of the First 8490 Sequenced Strains for Exploring Actinobacteria Biosynthetic Diversity.</title>
        <authorList>
            <person name="Kalkreuter E."/>
            <person name="Kautsar S.A."/>
            <person name="Yang D."/>
            <person name="Bader C.D."/>
            <person name="Teijaro C.N."/>
            <person name="Fluegel L."/>
            <person name="Davis C.M."/>
            <person name="Simpson J.R."/>
            <person name="Lauterbach L."/>
            <person name="Steele A.D."/>
            <person name="Gui C."/>
            <person name="Meng S."/>
            <person name="Li G."/>
            <person name="Viehrig K."/>
            <person name="Ye F."/>
            <person name="Su P."/>
            <person name="Kiefer A.F."/>
            <person name="Nichols A."/>
            <person name="Cepeda A.J."/>
            <person name="Yan W."/>
            <person name="Fan B."/>
            <person name="Jiang Y."/>
            <person name="Adhikari A."/>
            <person name="Zheng C.-J."/>
            <person name="Schuster L."/>
            <person name="Cowan T.M."/>
            <person name="Smanski M.J."/>
            <person name="Chevrette M.G."/>
            <person name="De Carvalho L.P.S."/>
            <person name="Shen B."/>
        </authorList>
    </citation>
    <scope>NUCLEOTIDE SEQUENCE [LARGE SCALE GENOMIC DNA]</scope>
    <source>
        <strain evidence="2 3">NPDC001281</strain>
    </source>
</reference>
<dbReference type="CDD" id="cd05382">
    <property type="entry name" value="CAP_GAPR1-like"/>
    <property type="match status" value="1"/>
</dbReference>
<accession>A0ABW6VGR3</accession>
<protein>
    <submittedName>
        <fullName evidence="2">CAP family protein</fullName>
    </submittedName>
</protein>
<dbReference type="PROSITE" id="PS01010">
    <property type="entry name" value="CRISP_2"/>
    <property type="match status" value="1"/>
</dbReference>
<dbReference type="SMART" id="SM00198">
    <property type="entry name" value="SCP"/>
    <property type="match status" value="1"/>
</dbReference>
<name>A0ABW6VGR3_MICFU</name>
<evidence type="ECO:0000259" key="1">
    <source>
        <dbReference type="SMART" id="SM00198"/>
    </source>
</evidence>
<dbReference type="InterPro" id="IPR018244">
    <property type="entry name" value="Allrgn_V5/Tpx1_CS"/>
</dbReference>
<dbReference type="InterPro" id="IPR014044">
    <property type="entry name" value="CAP_dom"/>
</dbReference>
<comment type="caution">
    <text evidence="2">The sequence shown here is derived from an EMBL/GenBank/DDBJ whole genome shotgun (WGS) entry which is preliminary data.</text>
</comment>
<dbReference type="PANTHER" id="PTHR10334">
    <property type="entry name" value="CYSTEINE-RICH SECRETORY PROTEIN-RELATED"/>
    <property type="match status" value="1"/>
</dbReference>
<dbReference type="InterPro" id="IPR035940">
    <property type="entry name" value="CAP_sf"/>
</dbReference>
<gene>
    <name evidence="2" type="ORF">ACFY05_37645</name>
</gene>
<dbReference type="RefSeq" id="WP_387347135.1">
    <property type="nucleotide sequence ID" value="NZ_JBIAXI010000033.1"/>
</dbReference>
<dbReference type="InterPro" id="IPR034113">
    <property type="entry name" value="SCP_GAPR1-like"/>
</dbReference>
<dbReference type="Pfam" id="PF00188">
    <property type="entry name" value="CAP"/>
    <property type="match status" value="1"/>
</dbReference>
<organism evidence="2 3">
    <name type="scientific">Microtetraspora fusca</name>
    <dbReference type="NCBI Taxonomy" id="1997"/>
    <lineage>
        <taxon>Bacteria</taxon>
        <taxon>Bacillati</taxon>
        <taxon>Actinomycetota</taxon>
        <taxon>Actinomycetes</taxon>
        <taxon>Streptosporangiales</taxon>
        <taxon>Streptosporangiaceae</taxon>
        <taxon>Microtetraspora</taxon>
    </lineage>
</organism>
<keyword evidence="3" id="KW-1185">Reference proteome</keyword>
<proteinExistence type="predicted"/>
<feature type="domain" description="SCP" evidence="1">
    <location>
        <begin position="84"/>
        <end position="224"/>
    </location>
</feature>
<sequence>MPQPPNALRTILAFQGREAPARRPPAGQDERVDDDVLLLRPPGGLVLRPLLMSITLAVPALVAVAGPVESAAAGVSSRLLADDAFQQDCLKAHNTYRARHGVPAMQTSPAIVDWAQQWADHIASTGNFAHRSPNKYGENLHLAASSGGKVATCADAVSAWYNEIKDYDFNDPDNMGSFTKWGLFTQVVWKSSTQLGCARATRTGSSWTTTYIVCNYNPAGNYMGQFGSNVPRPIR</sequence>
<evidence type="ECO:0000313" key="3">
    <source>
        <dbReference type="Proteomes" id="UP001602119"/>
    </source>
</evidence>
<dbReference type="Gene3D" id="3.40.33.10">
    <property type="entry name" value="CAP"/>
    <property type="match status" value="1"/>
</dbReference>
<evidence type="ECO:0000313" key="2">
    <source>
        <dbReference type="EMBL" id="MFF4778563.1"/>
    </source>
</evidence>
<dbReference type="PRINTS" id="PR00837">
    <property type="entry name" value="V5TPXLIKE"/>
</dbReference>
<dbReference type="InterPro" id="IPR001283">
    <property type="entry name" value="CRISP-related"/>
</dbReference>
<dbReference type="EMBL" id="JBIAXI010000033">
    <property type="protein sequence ID" value="MFF4778563.1"/>
    <property type="molecule type" value="Genomic_DNA"/>
</dbReference>